<dbReference type="InterPro" id="IPR019734">
    <property type="entry name" value="TPR_rpt"/>
</dbReference>
<dbReference type="Proteomes" id="UP000663856">
    <property type="component" value="Unassembled WGS sequence"/>
</dbReference>
<dbReference type="InterPro" id="IPR011990">
    <property type="entry name" value="TPR-like_helical_dom_sf"/>
</dbReference>
<keyword evidence="1" id="KW-0677">Repeat</keyword>
<evidence type="ECO:0000313" key="6">
    <source>
        <dbReference type="Proteomes" id="UP000663856"/>
    </source>
</evidence>
<organism evidence="4 6">
    <name type="scientific">Rotaria magnacalcarata</name>
    <dbReference type="NCBI Taxonomy" id="392030"/>
    <lineage>
        <taxon>Eukaryota</taxon>
        <taxon>Metazoa</taxon>
        <taxon>Spiralia</taxon>
        <taxon>Gnathifera</taxon>
        <taxon>Rotifera</taxon>
        <taxon>Eurotatoria</taxon>
        <taxon>Bdelloidea</taxon>
        <taxon>Philodinida</taxon>
        <taxon>Philodinidae</taxon>
        <taxon>Rotaria</taxon>
    </lineage>
</organism>
<feature type="repeat" description="TPR" evidence="3">
    <location>
        <begin position="483"/>
        <end position="516"/>
    </location>
</feature>
<evidence type="ECO:0000256" key="1">
    <source>
        <dbReference type="ARBA" id="ARBA00022737"/>
    </source>
</evidence>
<name>A0A816QVL6_9BILA</name>
<proteinExistence type="predicted"/>
<keyword evidence="2 3" id="KW-0802">TPR repeat</keyword>
<reference evidence="4" key="1">
    <citation type="submission" date="2021-02" db="EMBL/GenBank/DDBJ databases">
        <authorList>
            <person name="Nowell W R."/>
        </authorList>
    </citation>
    <scope>NUCLEOTIDE SEQUENCE</scope>
</reference>
<dbReference type="EMBL" id="CAJOBG010003547">
    <property type="protein sequence ID" value="CAF4068833.1"/>
    <property type="molecule type" value="Genomic_DNA"/>
</dbReference>
<dbReference type="Pfam" id="PF13424">
    <property type="entry name" value="TPR_12"/>
    <property type="match status" value="2"/>
</dbReference>
<dbReference type="EMBL" id="CAJNRF010005041">
    <property type="protein sequence ID" value="CAF2066891.1"/>
    <property type="molecule type" value="Genomic_DNA"/>
</dbReference>
<sequence length="667" mass="78129">MSLSKDYNTSLETFRIFWLDKNVHSEENKRSQIILRAIINNLKVFDDETECEKVIRDVSVADRIVLIVSGSLGYEIVPKVHNLEQLSSVYVFCWDKAKNEIWAQNFPKVKELYVKLDDLINRIQEDHKLRRMEEESLSMMTVFNTTGQLDQSSSGINGQFVHFQLLIDVLIRMKPNVHDKKELIALCKQEYSNNETEMKNLRDFKQNYLPDMAIWWYTRESFIYKTLNKALRVQDIDLLFLFRFFIRDIHQQLCENQEPSKFEVFFRGQWMSNDEIDKLKHSIGNFISMNSFLSTSKEESVARDFLENDSDQNDTSKQKVLFKITVDPQVVANKPFADISHLSYVEHEAEILFMIGSIFRLDRIQEGDSNNNQLKIFEMSLCGEKYGLKKLFEFMRNEYDIEETNLLSFGNVLRSMGKINHAEKYYRRLLNELHEDDPLLAHVYYNIGLVAKLKCDYDNSMEYYRKALKISMEHGSVDNVIIAKTHNGIGEILWKNGEKNQALESFKEAVKIFEQAKLGDRAEMALFQDNIGLFYREQSNYHEALFCYARSLMIRQKCLPKNHPDLAMSYNNVGNIRLHLNHQSIALECLKKALEIRTKAFPPDHPDIASSQKNLGDLYESTNEFRLALECFHNASEIYHKIWQPNHPDVIEINADIQRVSDKLENA</sequence>
<gene>
    <name evidence="5" type="ORF">OVN521_LOCUS19068</name>
    <name evidence="4" type="ORF">WKI299_LOCUS13382</name>
</gene>
<dbReference type="AlphaFoldDB" id="A0A816QVL6"/>
<dbReference type="SMART" id="SM00028">
    <property type="entry name" value="TPR"/>
    <property type="match status" value="6"/>
</dbReference>
<dbReference type="Gene3D" id="3.90.176.10">
    <property type="entry name" value="Toxin ADP-ribosyltransferase, Chain A, domain 1"/>
    <property type="match status" value="1"/>
</dbReference>
<evidence type="ECO:0000256" key="2">
    <source>
        <dbReference type="ARBA" id="ARBA00022803"/>
    </source>
</evidence>
<dbReference type="PANTHER" id="PTHR45641">
    <property type="entry name" value="TETRATRICOPEPTIDE REPEAT PROTEIN (AFU_ORTHOLOGUE AFUA_6G03870)"/>
    <property type="match status" value="1"/>
</dbReference>
<protein>
    <submittedName>
        <fullName evidence="4">Uncharacterized protein</fullName>
    </submittedName>
</protein>
<evidence type="ECO:0000313" key="4">
    <source>
        <dbReference type="EMBL" id="CAF2066891.1"/>
    </source>
</evidence>
<feature type="repeat" description="TPR" evidence="3">
    <location>
        <begin position="441"/>
        <end position="474"/>
    </location>
</feature>
<comment type="caution">
    <text evidence="4">The sequence shown here is derived from an EMBL/GenBank/DDBJ whole genome shotgun (WGS) entry which is preliminary data.</text>
</comment>
<dbReference type="PANTHER" id="PTHR45641:SF19">
    <property type="entry name" value="NEPHROCYSTIN-3"/>
    <property type="match status" value="1"/>
</dbReference>
<dbReference type="PROSITE" id="PS50005">
    <property type="entry name" value="TPR"/>
    <property type="match status" value="2"/>
</dbReference>
<dbReference type="PROSITE" id="PS51996">
    <property type="entry name" value="TR_MART"/>
    <property type="match status" value="1"/>
</dbReference>
<evidence type="ECO:0000256" key="3">
    <source>
        <dbReference type="PROSITE-ProRule" id="PRU00339"/>
    </source>
</evidence>
<dbReference type="SUPFAM" id="SSF81901">
    <property type="entry name" value="HCP-like"/>
    <property type="match status" value="1"/>
</dbReference>
<keyword evidence="7" id="KW-1185">Reference proteome</keyword>
<accession>A0A816QVL6</accession>
<evidence type="ECO:0000313" key="7">
    <source>
        <dbReference type="Proteomes" id="UP000663866"/>
    </source>
</evidence>
<evidence type="ECO:0000313" key="5">
    <source>
        <dbReference type="EMBL" id="CAF4068833.1"/>
    </source>
</evidence>
<dbReference type="SUPFAM" id="SSF56399">
    <property type="entry name" value="ADP-ribosylation"/>
    <property type="match status" value="1"/>
</dbReference>
<dbReference type="Gene3D" id="1.25.40.10">
    <property type="entry name" value="Tetratricopeptide repeat domain"/>
    <property type="match status" value="2"/>
</dbReference>
<dbReference type="Proteomes" id="UP000663866">
    <property type="component" value="Unassembled WGS sequence"/>
</dbReference>